<comment type="caution">
    <text evidence="3">The sequence shown here is derived from an EMBL/GenBank/DDBJ whole genome shotgun (WGS) entry which is preliminary data.</text>
</comment>
<keyword evidence="1" id="KW-0732">Signal</keyword>
<organism evidence="3">
    <name type="scientific">Treponema denticola H-22</name>
    <dbReference type="NCBI Taxonomy" id="999432"/>
    <lineage>
        <taxon>Bacteria</taxon>
        <taxon>Pseudomonadati</taxon>
        <taxon>Spirochaetota</taxon>
        <taxon>Spirochaetia</taxon>
        <taxon>Spirochaetales</taxon>
        <taxon>Treponemataceae</taxon>
        <taxon>Treponema</taxon>
    </lineage>
</organism>
<dbReference type="HOGENOM" id="CLU_074356_1_0_12"/>
<gene>
    <name evidence="3" type="ORF">HMPREF9726_01361</name>
</gene>
<dbReference type="Gene3D" id="2.50.20.10">
    <property type="entry name" value="Lipoprotein localisation LolA/LolB/LppX"/>
    <property type="match status" value="1"/>
</dbReference>
<dbReference type="AlphaFoldDB" id="A0A0E2E6D6"/>
<evidence type="ECO:0000313" key="3">
    <source>
        <dbReference type="EMBL" id="EMB33547.1"/>
    </source>
</evidence>
<feature type="domain" description="Uncharacterized protein TP-0789" evidence="2">
    <location>
        <begin position="78"/>
        <end position="257"/>
    </location>
</feature>
<accession>A0A0E2E6D6</accession>
<sequence>MNKSLLKKAVILFALTVLCIGFTFAEDGKSIVQKSLDVKRPKFTHSALKMTLVDSKGNTEERMIEQWAKDPGDKTGAAVIVFKKPASVKDTRFLQIVNKDRANDKWIYLPALRTVRRIAGAEGSKPFMGTDADYDDLETRKIDDDTHTLLGEETVDSYNCWKVESAAVDPKSSRYSKKITYIDKVTCIPVMAEMYDKKGALLKVLKVEKVEQKSGYWIPTKGNLTNVQTKHSTHLEILNIEIDKPINDKMFTQNFLNTGRL</sequence>
<dbReference type="Proteomes" id="UP000011705">
    <property type="component" value="Chromosome"/>
</dbReference>
<evidence type="ECO:0000259" key="2">
    <source>
        <dbReference type="Pfam" id="PF17131"/>
    </source>
</evidence>
<proteinExistence type="predicted"/>
<name>A0A0E2E6D6_TREDN</name>
<dbReference type="Pfam" id="PF17131">
    <property type="entry name" value="LolA_like"/>
    <property type="match status" value="1"/>
</dbReference>
<dbReference type="PATRIC" id="fig|999432.5.peg.1415"/>
<protein>
    <recommendedName>
        <fullName evidence="2">Uncharacterized protein TP-0789 domain-containing protein</fullName>
    </recommendedName>
</protein>
<dbReference type="InterPro" id="IPR033399">
    <property type="entry name" value="TP_0789-like"/>
</dbReference>
<reference evidence="3" key="1">
    <citation type="submission" date="2012-01" db="EMBL/GenBank/DDBJ databases">
        <title>The Genome Sequence of Treponema denticola H-22.</title>
        <authorList>
            <consortium name="The Broad Institute Genome Sequencing Platform"/>
            <person name="Earl A."/>
            <person name="Ward D."/>
            <person name="Feldgarden M."/>
            <person name="Gevers D."/>
            <person name="Blanton J.M."/>
            <person name="Fenno C.J."/>
            <person name="Baranova O.V."/>
            <person name="Mathney J."/>
            <person name="Dewhirst F.E."/>
            <person name="Izard J."/>
            <person name="Young S.K."/>
            <person name="Zeng Q."/>
            <person name="Gargeya S."/>
            <person name="Fitzgerald M."/>
            <person name="Haas B."/>
            <person name="Abouelleil A."/>
            <person name="Alvarado L."/>
            <person name="Arachchi H.M."/>
            <person name="Berlin A."/>
            <person name="Chapman S.B."/>
            <person name="Gearin G."/>
            <person name="Goldberg J."/>
            <person name="Griggs A."/>
            <person name="Gujja S."/>
            <person name="Hansen M."/>
            <person name="Heiman D."/>
            <person name="Howarth C."/>
            <person name="Larimer J."/>
            <person name="Lui A."/>
            <person name="MacDonald P.J.P."/>
            <person name="McCowen C."/>
            <person name="Montmayeur A."/>
            <person name="Murphy C."/>
            <person name="Neiman D."/>
            <person name="Pearson M."/>
            <person name="Priest M."/>
            <person name="Roberts A."/>
            <person name="Saif S."/>
            <person name="Shea T."/>
            <person name="Sisk P."/>
            <person name="Stolte C."/>
            <person name="Sykes S."/>
            <person name="Wortman J."/>
            <person name="Nusbaum C."/>
            <person name="Birren B."/>
        </authorList>
    </citation>
    <scope>NUCLEOTIDE SEQUENCE [LARGE SCALE GENOMIC DNA]</scope>
    <source>
        <strain evidence="3">H-22</strain>
    </source>
</reference>
<feature type="signal peptide" evidence="1">
    <location>
        <begin position="1"/>
        <end position="25"/>
    </location>
</feature>
<dbReference type="CDD" id="cd16329">
    <property type="entry name" value="LolA_like"/>
    <property type="match status" value="1"/>
</dbReference>
<feature type="chain" id="PRO_5002393504" description="Uncharacterized protein TP-0789 domain-containing protein" evidence="1">
    <location>
        <begin position="26"/>
        <end position="261"/>
    </location>
</feature>
<evidence type="ECO:0000256" key="1">
    <source>
        <dbReference type="SAM" id="SignalP"/>
    </source>
</evidence>
<dbReference type="RefSeq" id="WP_002684449.1">
    <property type="nucleotide sequence ID" value="NZ_CM001795.1"/>
</dbReference>
<dbReference type="EMBL" id="AGDV01000011">
    <property type="protein sequence ID" value="EMB33547.1"/>
    <property type="molecule type" value="Genomic_DNA"/>
</dbReference>